<reference evidence="2" key="1">
    <citation type="submission" date="2013-04" db="EMBL/GenBank/DDBJ databases">
        <title>Thioclava sp. 13D2W-2 Genome Sequencing.</title>
        <authorList>
            <person name="Lai Q."/>
            <person name="Li G."/>
            <person name="Shao Z."/>
        </authorList>
    </citation>
    <scope>NUCLEOTIDE SEQUENCE [LARGE SCALE GENOMIC DNA]</scope>
    <source>
        <strain evidence="2">13D2W-2</strain>
    </source>
</reference>
<sequence>MQPVSSWEVVINRLVALDKKTDTLLPLRELLKLLERSNSDLAEQFLAALSTLNTELRLNRELRHQQEEALKASVELQQVLEEKLGELDQRLLKIEIILLRLMRIMAIPMK</sequence>
<proteinExistence type="predicted"/>
<dbReference type="AlphaFoldDB" id="A0A085TXQ8"/>
<keyword evidence="2" id="KW-1185">Reference proteome</keyword>
<evidence type="ECO:0000313" key="2">
    <source>
        <dbReference type="Proteomes" id="UP000028607"/>
    </source>
</evidence>
<gene>
    <name evidence="1" type="ORF">DW2_06073</name>
</gene>
<dbReference type="Proteomes" id="UP000028607">
    <property type="component" value="Unassembled WGS sequence"/>
</dbReference>
<evidence type="ECO:0000313" key="1">
    <source>
        <dbReference type="EMBL" id="KFE35505.1"/>
    </source>
</evidence>
<comment type="caution">
    <text evidence="1">The sequence shown here is derived from an EMBL/GenBank/DDBJ whole genome shotgun (WGS) entry which is preliminary data.</text>
</comment>
<name>A0A085TXQ8_9RHOB</name>
<dbReference type="EMBL" id="AQRC01000004">
    <property type="protein sequence ID" value="KFE35505.1"/>
    <property type="molecule type" value="Genomic_DNA"/>
</dbReference>
<accession>A0A085TXQ8</accession>
<organism evidence="1 2">
    <name type="scientific">Thioclava atlantica</name>
    <dbReference type="NCBI Taxonomy" id="1317124"/>
    <lineage>
        <taxon>Bacteria</taxon>
        <taxon>Pseudomonadati</taxon>
        <taxon>Pseudomonadota</taxon>
        <taxon>Alphaproteobacteria</taxon>
        <taxon>Rhodobacterales</taxon>
        <taxon>Paracoccaceae</taxon>
        <taxon>Thioclava</taxon>
    </lineage>
</organism>
<protein>
    <submittedName>
        <fullName evidence="1">Uncharacterized protein</fullName>
    </submittedName>
</protein>
<reference evidence="1 2" key="2">
    <citation type="journal article" date="2015" name="Antonie Van Leeuwenhoek">
        <title>Thioclava indica sp. nov., isolated from surface seawater of the Indian Ocean.</title>
        <authorList>
            <person name="Liu Y."/>
            <person name="Lai Q."/>
            <person name="Du J."/>
            <person name="Xu H."/>
            <person name="Jiang L."/>
            <person name="Shao Z."/>
        </authorList>
    </citation>
    <scope>NUCLEOTIDE SEQUENCE [LARGE SCALE GENOMIC DNA]</scope>
    <source>
        <strain evidence="1 2">13D2W-2</strain>
    </source>
</reference>